<sequence>MSDDQVLKFIAHGYHLVEPEFSEGFNESVCAQIERVGGNTGNGILDAVPMLGEVFDHPEVRGTLISLLGEDYVMNGHRHLHSNGPGSRSQG</sequence>
<reference evidence="1" key="1">
    <citation type="submission" date="2018-05" db="EMBL/GenBank/DDBJ databases">
        <authorList>
            <person name="Lanie J.A."/>
            <person name="Ng W.-L."/>
            <person name="Kazmierczak K.M."/>
            <person name="Andrzejewski T.M."/>
            <person name="Davidsen T.M."/>
            <person name="Wayne K.J."/>
            <person name="Tettelin H."/>
            <person name="Glass J.I."/>
            <person name="Rusch D."/>
            <person name="Podicherti R."/>
            <person name="Tsui H.-C.T."/>
            <person name="Winkler M.E."/>
        </authorList>
    </citation>
    <scope>NUCLEOTIDE SEQUENCE</scope>
</reference>
<organism evidence="1">
    <name type="scientific">marine metagenome</name>
    <dbReference type="NCBI Taxonomy" id="408172"/>
    <lineage>
        <taxon>unclassified sequences</taxon>
        <taxon>metagenomes</taxon>
        <taxon>ecological metagenomes</taxon>
    </lineage>
</organism>
<proteinExistence type="predicted"/>
<gene>
    <name evidence="1" type="ORF">METZ01_LOCUS339077</name>
</gene>
<name>A0A382QL44_9ZZZZ</name>
<dbReference type="EMBL" id="UINC01115301">
    <property type="protein sequence ID" value="SVC86223.1"/>
    <property type="molecule type" value="Genomic_DNA"/>
</dbReference>
<protein>
    <recommendedName>
        <fullName evidence="2">Phytanoyl-CoA dioxygenase</fullName>
    </recommendedName>
</protein>
<accession>A0A382QL44</accession>
<feature type="non-terminal residue" evidence="1">
    <location>
        <position position="91"/>
    </location>
</feature>
<evidence type="ECO:0000313" key="1">
    <source>
        <dbReference type="EMBL" id="SVC86223.1"/>
    </source>
</evidence>
<evidence type="ECO:0008006" key="2">
    <source>
        <dbReference type="Google" id="ProtNLM"/>
    </source>
</evidence>
<dbReference type="AlphaFoldDB" id="A0A382QL44"/>